<feature type="domain" description="ASPIC/UnbV" evidence="2">
    <location>
        <begin position="528"/>
        <end position="593"/>
    </location>
</feature>
<proteinExistence type="predicted"/>
<protein>
    <submittedName>
        <fullName evidence="3">VCBS repeat-containing protein</fullName>
    </submittedName>
</protein>
<dbReference type="AlphaFoldDB" id="A0AAE3EP53"/>
<dbReference type="InterPro" id="IPR013517">
    <property type="entry name" value="FG-GAP"/>
</dbReference>
<dbReference type="PANTHER" id="PTHR16026:SF0">
    <property type="entry name" value="CARTILAGE ACIDIC PROTEIN 1"/>
    <property type="match status" value="1"/>
</dbReference>
<accession>A0AAE3EP53</accession>
<dbReference type="EMBL" id="JAKKDU010000006">
    <property type="protein sequence ID" value="MCF7567977.1"/>
    <property type="molecule type" value="Genomic_DNA"/>
</dbReference>
<dbReference type="SUPFAM" id="SSF69318">
    <property type="entry name" value="Integrin alpha N-terminal domain"/>
    <property type="match status" value="3"/>
</dbReference>
<comment type="caution">
    <text evidence="3">The sequence shown here is derived from an EMBL/GenBank/DDBJ whole genome shotgun (WGS) entry which is preliminary data.</text>
</comment>
<organism evidence="3 4">
    <name type="scientific">Wocania arenilitoris</name>
    <dbReference type="NCBI Taxonomy" id="2044858"/>
    <lineage>
        <taxon>Bacteria</taxon>
        <taxon>Pseudomonadati</taxon>
        <taxon>Bacteroidota</taxon>
        <taxon>Flavobacteriia</taxon>
        <taxon>Flavobacteriales</taxon>
        <taxon>Flavobacteriaceae</taxon>
        <taxon>Wocania</taxon>
    </lineage>
</organism>
<sequence>MKFSYYIILLIMCLSCVKKKETTLKVGEVFVDINSKASGIDFSNILTENDSINYFNYGYMYMGGGVAIGDVNNDGLQDVYFTGNMVENKLYLNKGDLSFEDITESANVAADDRWVTGVTMADVNADGWLDMYVSVSGIWTTTKNLLYINKGLDENGIPIFIEAAESYGIADSGNSVQGTFFDYDNDGDLDLYVINYPPTDFRTTVPEYNRLMHGVTEVQSNTLYRNNGDNTFTNVTEASGLLSFGLSLSAAIGDYNSDGWQDIYVSNDFASPDNFYFNNGDGTFTDQIKKTINQTAFFGMGSDVADFNNDGLLDFFQLDMTPEDNRRSKANMQSMNVQMFNQMDHYGFHTQFMHNTLQLNVGNDENELPLFSNVPRLGGVALTDWSWAALFADFDNDGWKDLFVTNGTRREINNKDYFKKIGKQYSKKKKEGNILPLVEAIPSEKIENYAFKNNGDLTFSKIGKKWGVNHKGFSNGAAYADLDNDGDLDLVVNNLDEVSKVYKNTTTENNSNNYLKINLKGTEKNPLGIGTKVFIYSKGKVQLQQVMNTRGFQSAVPSILNFGLGKATTIDSLKVIWPDGRQQNLVSLGINKQIDLNYSNSNAKLQQPSLNKNTMFKDVTKKTGISYKHKENKFDDYFYQVLLPNKMSQFGPALAVGDVNNDGLEDFYIGGASRYFGNIYFQNLDETFTKQEVDLSWKDDDIKEDVNAIFFDANNDGYQDLYVVSGGNEFHKNSKPYQDRLYINDKKGNLIKNNTALPKMYISGSKVVPADFDNDGDLDLFVGGRHTPRNYPLPTNSFILRNDSSESEIIFTDITKEVATDLQDIGMVTDATWTDFNGDNILDLVVVGEWMPITFFANENGKFINKTNVFGFEKSTGWWNTIIAKDFDNDGDIDFVAGNLGLNYKYRASEKETFDVYADDFDNNKSTDIVLGYYYDGEQYPVRGRQCSSQQIPAIEIKFKDYNSFAKADIEDVYSTQSLKDALHYKAYTFASSYIENLGNGNFKTKALPNEAQVSSINSILSKDVNDDGHIDLIVSGNLYTSEVETPRNDASYGLYLQGNGLGEFKPMPATKSGLYVKGDVKNSAWIKLSNGMDAILFAKNNDSLQLEKVSKIH</sequence>
<name>A0AAE3EP53_9FLAO</name>
<gene>
    <name evidence="3" type="ORF">L3X37_06300</name>
</gene>
<reference evidence="3" key="1">
    <citation type="submission" date="2022-01" db="EMBL/GenBank/DDBJ databases">
        <title>Draft genome sequence of Sabulilitoribacter arenilitoris KCTC 52401.</title>
        <authorList>
            <person name="Oh J.-S."/>
        </authorList>
    </citation>
    <scope>NUCLEOTIDE SEQUENCE</scope>
    <source>
        <strain evidence="3">HMF6543</strain>
    </source>
</reference>
<dbReference type="RefSeq" id="WP_237239324.1">
    <property type="nucleotide sequence ID" value="NZ_JAKKDU010000006.1"/>
</dbReference>
<dbReference type="Gene3D" id="2.130.10.130">
    <property type="entry name" value="Integrin alpha, N-terminal"/>
    <property type="match status" value="4"/>
</dbReference>
<keyword evidence="1" id="KW-0732">Signal</keyword>
<evidence type="ECO:0000259" key="2">
    <source>
        <dbReference type="Pfam" id="PF07593"/>
    </source>
</evidence>
<dbReference type="InterPro" id="IPR028994">
    <property type="entry name" value="Integrin_alpha_N"/>
</dbReference>
<evidence type="ECO:0000313" key="3">
    <source>
        <dbReference type="EMBL" id="MCF7567977.1"/>
    </source>
</evidence>
<evidence type="ECO:0000313" key="4">
    <source>
        <dbReference type="Proteomes" id="UP001199795"/>
    </source>
</evidence>
<dbReference type="Pfam" id="PF07593">
    <property type="entry name" value="UnbV_ASPIC"/>
    <property type="match status" value="1"/>
</dbReference>
<dbReference type="InterPro" id="IPR027039">
    <property type="entry name" value="Crtac1"/>
</dbReference>
<evidence type="ECO:0000256" key="1">
    <source>
        <dbReference type="ARBA" id="ARBA00022729"/>
    </source>
</evidence>
<dbReference type="PANTHER" id="PTHR16026">
    <property type="entry name" value="CARTILAGE ACIDIC PROTEIN 1"/>
    <property type="match status" value="1"/>
</dbReference>
<dbReference type="InterPro" id="IPR011519">
    <property type="entry name" value="UnbV_ASPIC"/>
</dbReference>
<dbReference type="Pfam" id="PF13517">
    <property type="entry name" value="FG-GAP_3"/>
    <property type="match status" value="5"/>
</dbReference>
<dbReference type="Proteomes" id="UP001199795">
    <property type="component" value="Unassembled WGS sequence"/>
</dbReference>
<keyword evidence="4" id="KW-1185">Reference proteome</keyword>